<keyword evidence="5" id="KW-0812">Transmembrane</keyword>
<evidence type="ECO:0000313" key="8">
    <source>
        <dbReference type="Proteomes" id="UP000186817"/>
    </source>
</evidence>
<keyword evidence="8" id="KW-1185">Reference proteome</keyword>
<dbReference type="OrthoDB" id="10250004at2759"/>
<dbReference type="SUPFAM" id="SSF52490">
    <property type="entry name" value="Tubulin nucleotide-binding domain-like"/>
    <property type="match status" value="1"/>
</dbReference>
<sequence>MGVAGCGNQLGADIFAALHSEAEVRKILDCMHQLMPFCVKEMDGWWWAELCRSEGLFALDAPEVLVDTEPRVVQRCIQGDEAAVASRPWRYAETRGLFCQSGAGNNWACGYNIHGPALQEKFLELLQREVEPCDRLGGFLESRPVDEISGAPSQSFSRRRVLASWALLALAAAFLAGALCFGALPGPSASRLLDLRRLQYVPTDRDAGDADLPVVNPYDTRQQRKNSTIPSPIQKKLRLDNKAAEISCAGTADVLTGRKGRSYKQCASRREGVWAGGGPTLAALVAAMRASPTVAGRVNVRLARTISLKVGDISSIIYSVLSRALPGALESAPVHQLGDDELGCALMDLGESTEAQETLFGLLRRQAHLSLVLSDLGRSAGTSKDLVLDPWLLEHCQKSPDPEACGETFAEAAAAQSGRMASVARAFNVKDILHA</sequence>
<keyword evidence="5" id="KW-1133">Transmembrane helix</keyword>
<evidence type="ECO:0000256" key="2">
    <source>
        <dbReference type="ARBA" id="ARBA00022701"/>
    </source>
</evidence>
<evidence type="ECO:0000313" key="7">
    <source>
        <dbReference type="EMBL" id="OLQ05806.1"/>
    </source>
</evidence>
<evidence type="ECO:0000256" key="3">
    <source>
        <dbReference type="ARBA" id="ARBA00022741"/>
    </source>
</evidence>
<protein>
    <submittedName>
        <fullName evidence="7">Tubulin delta chain</fullName>
    </submittedName>
</protein>
<organism evidence="7 8">
    <name type="scientific">Symbiodinium microadriaticum</name>
    <name type="common">Dinoflagellate</name>
    <name type="synonym">Zooxanthella microadriatica</name>
    <dbReference type="NCBI Taxonomy" id="2951"/>
    <lineage>
        <taxon>Eukaryota</taxon>
        <taxon>Sar</taxon>
        <taxon>Alveolata</taxon>
        <taxon>Dinophyceae</taxon>
        <taxon>Suessiales</taxon>
        <taxon>Symbiodiniaceae</taxon>
        <taxon>Symbiodinium</taxon>
    </lineage>
</organism>
<dbReference type="Pfam" id="PF00091">
    <property type="entry name" value="Tubulin"/>
    <property type="match status" value="1"/>
</dbReference>
<comment type="caution">
    <text evidence="7">The sequence shown here is derived from an EMBL/GenBank/DDBJ whole genome shotgun (WGS) entry which is preliminary data.</text>
</comment>
<evidence type="ECO:0000256" key="5">
    <source>
        <dbReference type="SAM" id="Phobius"/>
    </source>
</evidence>
<dbReference type="PRINTS" id="PR01161">
    <property type="entry name" value="TUBULIN"/>
</dbReference>
<dbReference type="Proteomes" id="UP000186817">
    <property type="component" value="Unassembled WGS sequence"/>
</dbReference>
<dbReference type="GO" id="GO:0005525">
    <property type="term" value="F:GTP binding"/>
    <property type="evidence" value="ECO:0007669"/>
    <property type="project" value="UniProtKB-KW"/>
</dbReference>
<dbReference type="GO" id="GO:0005874">
    <property type="term" value="C:microtubule"/>
    <property type="evidence" value="ECO:0007669"/>
    <property type="project" value="UniProtKB-KW"/>
</dbReference>
<dbReference type="EMBL" id="LSRX01000174">
    <property type="protein sequence ID" value="OLQ05806.1"/>
    <property type="molecule type" value="Genomic_DNA"/>
</dbReference>
<dbReference type="InterPro" id="IPR036525">
    <property type="entry name" value="Tubulin/FtsZ_GTPase_sf"/>
</dbReference>
<evidence type="ECO:0000259" key="6">
    <source>
        <dbReference type="Pfam" id="PF00091"/>
    </source>
</evidence>
<keyword evidence="5" id="KW-0472">Membrane</keyword>
<dbReference type="InterPro" id="IPR000217">
    <property type="entry name" value="Tubulin"/>
</dbReference>
<dbReference type="GO" id="GO:0007017">
    <property type="term" value="P:microtubule-based process"/>
    <property type="evidence" value="ECO:0007669"/>
    <property type="project" value="InterPro"/>
</dbReference>
<gene>
    <name evidence="7" type="primary">TUBD1</name>
    <name evidence="7" type="ORF">AK812_SmicGene10963</name>
</gene>
<dbReference type="InterPro" id="IPR003008">
    <property type="entry name" value="Tubulin_FtsZ_GTPase"/>
</dbReference>
<evidence type="ECO:0000256" key="1">
    <source>
        <dbReference type="ARBA" id="ARBA00009636"/>
    </source>
</evidence>
<keyword evidence="4" id="KW-0342">GTP-binding</keyword>
<evidence type="ECO:0000256" key="4">
    <source>
        <dbReference type="ARBA" id="ARBA00023134"/>
    </source>
</evidence>
<feature type="transmembrane region" description="Helical" evidence="5">
    <location>
        <begin position="162"/>
        <end position="184"/>
    </location>
</feature>
<dbReference type="Gene3D" id="3.40.50.1440">
    <property type="entry name" value="Tubulin/FtsZ, GTPase domain"/>
    <property type="match status" value="1"/>
</dbReference>
<keyword evidence="2" id="KW-0493">Microtubule</keyword>
<reference evidence="7 8" key="1">
    <citation type="submission" date="2016-02" db="EMBL/GenBank/DDBJ databases">
        <title>Genome analysis of coral dinoflagellate symbionts highlights evolutionary adaptations to a symbiotic lifestyle.</title>
        <authorList>
            <person name="Aranda M."/>
            <person name="Li Y."/>
            <person name="Liew Y.J."/>
            <person name="Baumgarten S."/>
            <person name="Simakov O."/>
            <person name="Wilson M."/>
            <person name="Piel J."/>
            <person name="Ashoor H."/>
            <person name="Bougouffa S."/>
            <person name="Bajic V.B."/>
            <person name="Ryu T."/>
            <person name="Ravasi T."/>
            <person name="Bayer T."/>
            <person name="Micklem G."/>
            <person name="Kim H."/>
            <person name="Bhak J."/>
            <person name="Lajeunesse T.C."/>
            <person name="Voolstra C.R."/>
        </authorList>
    </citation>
    <scope>NUCLEOTIDE SEQUENCE [LARGE SCALE GENOMIC DNA]</scope>
    <source>
        <strain evidence="7 8">CCMP2467</strain>
    </source>
</reference>
<feature type="domain" description="Tubulin/FtsZ GTPase" evidence="6">
    <location>
        <begin position="2"/>
        <end position="139"/>
    </location>
</feature>
<keyword evidence="3" id="KW-0547">Nucleotide-binding</keyword>
<dbReference type="AlphaFoldDB" id="A0A1Q9EED8"/>
<comment type="similarity">
    <text evidence="1">Belongs to the tubulin family.</text>
</comment>
<accession>A0A1Q9EED8</accession>
<proteinExistence type="inferred from homology"/>
<name>A0A1Q9EED8_SYMMI</name>